<evidence type="ECO:0000259" key="2">
    <source>
        <dbReference type="Pfam" id="PF00892"/>
    </source>
</evidence>
<feature type="transmembrane region" description="Helical" evidence="1">
    <location>
        <begin position="249"/>
        <end position="270"/>
    </location>
</feature>
<gene>
    <name evidence="3" type="ORF">UFOPK2602_01645</name>
    <name evidence="4" type="ORF">UFOPK2806_01581</name>
    <name evidence="5" type="ORF">UFOPK4306_01808</name>
</gene>
<dbReference type="Pfam" id="PF00892">
    <property type="entry name" value="EamA"/>
    <property type="match status" value="1"/>
</dbReference>
<dbReference type="GO" id="GO:0016020">
    <property type="term" value="C:membrane"/>
    <property type="evidence" value="ECO:0007669"/>
    <property type="project" value="InterPro"/>
</dbReference>
<feature type="transmembrane region" description="Helical" evidence="1">
    <location>
        <begin position="277"/>
        <end position="295"/>
    </location>
</feature>
<dbReference type="InterPro" id="IPR037185">
    <property type="entry name" value="EmrE-like"/>
</dbReference>
<evidence type="ECO:0000313" key="5">
    <source>
        <dbReference type="EMBL" id="CAB5066398.1"/>
    </source>
</evidence>
<dbReference type="SUPFAM" id="SSF103481">
    <property type="entry name" value="Multidrug resistance efflux transporter EmrE"/>
    <property type="match status" value="2"/>
</dbReference>
<organism evidence="4">
    <name type="scientific">freshwater metagenome</name>
    <dbReference type="NCBI Taxonomy" id="449393"/>
    <lineage>
        <taxon>unclassified sequences</taxon>
        <taxon>metagenomes</taxon>
        <taxon>ecological metagenomes</taxon>
    </lineage>
</organism>
<dbReference type="EMBL" id="CAEZXX010000126">
    <property type="protein sequence ID" value="CAB4719658.1"/>
    <property type="molecule type" value="Genomic_DNA"/>
</dbReference>
<keyword evidence="1" id="KW-1133">Transmembrane helix</keyword>
<dbReference type="EMBL" id="CAEZYY010000022">
    <property type="protein sequence ID" value="CAB4759947.1"/>
    <property type="molecule type" value="Genomic_DNA"/>
</dbReference>
<dbReference type="InterPro" id="IPR000620">
    <property type="entry name" value="EamA_dom"/>
</dbReference>
<evidence type="ECO:0000313" key="4">
    <source>
        <dbReference type="EMBL" id="CAB4759947.1"/>
    </source>
</evidence>
<evidence type="ECO:0000313" key="3">
    <source>
        <dbReference type="EMBL" id="CAB4719658.1"/>
    </source>
</evidence>
<feature type="transmembrane region" description="Helical" evidence="1">
    <location>
        <begin position="217"/>
        <end position="243"/>
    </location>
</feature>
<protein>
    <submittedName>
        <fullName evidence="4">Unannotated protein</fullName>
    </submittedName>
</protein>
<sequence>MSVVFAVLCALVWGTADYLGGKASRRAESSVVTLFGQGAGLLAALLVIPIVGDRAPPAADWGYGFLAGGFGAVALMCLYQAFATGAMTVVAPIAGVSCALVPAIWGLVAGDRPSGAALAGVAIALVSIALVSGAGARSANPEEQRTPLSAHLLALVAGLGFGSLSVALSYTSGEGGLWPVVAMRCVSLPLTGVVVWRSARAAGRVRSVDDASSRLPWRLAGAVLALALIGGTLDTSANTLYLFSTRHGLLAVVGVIAAMYPAATVTLAFVRDRERLSALQATGLGLAVAALVLVARG</sequence>
<evidence type="ECO:0000256" key="1">
    <source>
        <dbReference type="SAM" id="Phobius"/>
    </source>
</evidence>
<accession>A0A6J6UN88</accession>
<proteinExistence type="predicted"/>
<feature type="transmembrane region" description="Helical" evidence="1">
    <location>
        <begin position="31"/>
        <end position="51"/>
    </location>
</feature>
<keyword evidence="1" id="KW-0472">Membrane</keyword>
<dbReference type="AlphaFoldDB" id="A0A6J6UN88"/>
<dbReference type="EMBL" id="CAFBQP010000075">
    <property type="protein sequence ID" value="CAB5066398.1"/>
    <property type="molecule type" value="Genomic_DNA"/>
</dbReference>
<feature type="domain" description="EamA" evidence="2">
    <location>
        <begin position="3"/>
        <end position="132"/>
    </location>
</feature>
<feature type="transmembrane region" description="Helical" evidence="1">
    <location>
        <begin position="176"/>
        <end position="196"/>
    </location>
</feature>
<reference evidence="4" key="1">
    <citation type="submission" date="2020-05" db="EMBL/GenBank/DDBJ databases">
        <authorList>
            <person name="Chiriac C."/>
            <person name="Salcher M."/>
            <person name="Ghai R."/>
            <person name="Kavagutti S V."/>
        </authorList>
    </citation>
    <scope>NUCLEOTIDE SEQUENCE</scope>
</reference>
<name>A0A6J6UN88_9ZZZZ</name>
<feature type="transmembrane region" description="Helical" evidence="1">
    <location>
        <begin position="63"/>
        <end position="82"/>
    </location>
</feature>
<feature type="transmembrane region" description="Helical" evidence="1">
    <location>
        <begin position="114"/>
        <end position="136"/>
    </location>
</feature>
<feature type="transmembrane region" description="Helical" evidence="1">
    <location>
        <begin position="89"/>
        <end position="108"/>
    </location>
</feature>
<feature type="transmembrane region" description="Helical" evidence="1">
    <location>
        <begin position="148"/>
        <end position="170"/>
    </location>
</feature>
<keyword evidence="1" id="KW-0812">Transmembrane</keyword>